<keyword evidence="1" id="KW-0812">Transmembrane</keyword>
<dbReference type="Pfam" id="PF20146">
    <property type="entry name" value="NRF"/>
    <property type="match status" value="1"/>
</dbReference>
<dbReference type="AlphaFoldDB" id="A0A9C6T8S7"/>
<dbReference type="OrthoDB" id="7486572at2759"/>
<protein>
    <submittedName>
        <fullName evidence="4">Nose resistant to fluoxetine protein 6 isoform X1</fullName>
    </submittedName>
</protein>
<dbReference type="InterPro" id="IPR002656">
    <property type="entry name" value="Acyl_transf_3_dom"/>
</dbReference>
<feature type="transmembrane region" description="Helical" evidence="1">
    <location>
        <begin position="700"/>
        <end position="723"/>
    </location>
</feature>
<keyword evidence="1" id="KW-0472">Membrane</keyword>
<dbReference type="SMART" id="SM00703">
    <property type="entry name" value="NRF"/>
    <property type="match status" value="1"/>
</dbReference>
<dbReference type="InterPro" id="IPR052728">
    <property type="entry name" value="O2_lipid_transport_reg"/>
</dbReference>
<evidence type="ECO:0000313" key="3">
    <source>
        <dbReference type="Proteomes" id="UP000515160"/>
    </source>
</evidence>
<reference evidence="4" key="1">
    <citation type="submission" date="2025-08" db="UniProtKB">
        <authorList>
            <consortium name="RefSeq"/>
        </authorList>
    </citation>
    <scope>IDENTIFICATION</scope>
    <source>
        <strain evidence="4">15112-1751.03</strain>
        <tissue evidence="4">Whole Adult</tissue>
    </source>
</reference>
<dbReference type="RefSeq" id="XP_051861623.1">
    <property type="nucleotide sequence ID" value="XM_052005663.1"/>
</dbReference>
<dbReference type="GeneID" id="117576350"/>
<name>A0A9C6T8S7_DROAB</name>
<dbReference type="PANTHER" id="PTHR11161">
    <property type="entry name" value="O-ACYLTRANSFERASE"/>
    <property type="match status" value="1"/>
</dbReference>
<feature type="transmembrane region" description="Helical" evidence="1">
    <location>
        <begin position="281"/>
        <end position="302"/>
    </location>
</feature>
<sequence length="748" mass="85468">MHNDSRNKQSLSIVEQFKWVSCHRTLGSECYGSTCALCIQIAFKVVLKLNKIKRLSRLEAKPSTRLRSVFDRRFTREVHKIKEQMLKLLLLLPVLAQALDSSFASSSLLEGLTQLMLRPSTNQTTRCGQELLALHAAWQRHEAWALKAFDASGSGYANILMGDAHFLGSRVTCQAVNQLVLKYYTSKQQHLLDNLAPFGFDYRVVYVNATTRFKLRFLHTPTTLMHIGLCVPQSCERDELEQLLRQTLAVQPLEHQYMELQPQLVYTKKPQFVGRFLESRAFRLLITLLLLVLLLTLLSNVLPKGWSRVLDCFHVPSNWQRLSDSSKEIAVINGLRVVAAISLLIIHVTWYSVTSVNQTSGMLKSIANIWLHHPYMPSMLEVFFTISGFLTVSNFLSNRAQLQRLAEQPLSSNLVAYLKSLLQRYLRLVPMQIVLMLLVTVAISYYREVSLLHIHEPLDDYCAQSWWKNALLIQDLFNTDYLCANWTWSLACEMQFHVLAMLLLHLYVHRPKLVRRLVVGILVANLVYSLAFIISLGVQLRFENAYKELTEGFYFNPLVRLQTYAVGGIYAHAHVNGMRDGKTPLDLVLPGRLVKSLASAAVLWVIWQLQLEANDLNTHLIAIAIVIVRLAYSLITLHLILANFSTERCSFVIRWGTQLLQANCFQFLGKLTFTFYLIHPLLVMCFNYGFSYLLPSDFSLWSILSIAYTVICFAVSTVLTLFLEMPFNRLTHLLMSSLATQASNNKIK</sequence>
<dbReference type="PANTHER" id="PTHR11161:SF15">
    <property type="entry name" value="GH19286P-RELATED"/>
    <property type="match status" value="1"/>
</dbReference>
<dbReference type="Pfam" id="PF01757">
    <property type="entry name" value="Acyl_transf_3"/>
    <property type="match status" value="1"/>
</dbReference>
<feature type="transmembrane region" description="Helical" evidence="1">
    <location>
        <begin position="517"/>
        <end position="538"/>
    </location>
</feature>
<feature type="transmembrane region" description="Helical" evidence="1">
    <location>
        <begin position="486"/>
        <end position="508"/>
    </location>
</feature>
<feature type="transmembrane region" description="Helical" evidence="1">
    <location>
        <begin position="330"/>
        <end position="353"/>
    </location>
</feature>
<keyword evidence="3" id="KW-1185">Reference proteome</keyword>
<organism evidence="3 4">
    <name type="scientific">Drosophila albomicans</name>
    <name type="common">Fruit fly</name>
    <dbReference type="NCBI Taxonomy" id="7291"/>
    <lineage>
        <taxon>Eukaryota</taxon>
        <taxon>Metazoa</taxon>
        <taxon>Ecdysozoa</taxon>
        <taxon>Arthropoda</taxon>
        <taxon>Hexapoda</taxon>
        <taxon>Insecta</taxon>
        <taxon>Pterygota</taxon>
        <taxon>Neoptera</taxon>
        <taxon>Endopterygota</taxon>
        <taxon>Diptera</taxon>
        <taxon>Brachycera</taxon>
        <taxon>Muscomorpha</taxon>
        <taxon>Ephydroidea</taxon>
        <taxon>Drosophilidae</taxon>
        <taxon>Drosophila</taxon>
    </lineage>
</organism>
<evidence type="ECO:0000313" key="4">
    <source>
        <dbReference type="RefSeq" id="XP_051861623.1"/>
    </source>
</evidence>
<feature type="transmembrane region" description="Helical" evidence="1">
    <location>
        <begin position="428"/>
        <end position="446"/>
    </location>
</feature>
<accession>A0A9C6T8S7</accession>
<feature type="transmembrane region" description="Helical" evidence="1">
    <location>
        <begin position="673"/>
        <end position="694"/>
    </location>
</feature>
<keyword evidence="1" id="KW-1133">Transmembrane helix</keyword>
<feature type="transmembrane region" description="Helical" evidence="1">
    <location>
        <begin position="619"/>
        <end position="641"/>
    </location>
</feature>
<evidence type="ECO:0000256" key="1">
    <source>
        <dbReference type="SAM" id="Phobius"/>
    </source>
</evidence>
<feature type="transmembrane region" description="Helical" evidence="1">
    <location>
        <begin position="587"/>
        <end position="607"/>
    </location>
</feature>
<proteinExistence type="predicted"/>
<evidence type="ECO:0000259" key="2">
    <source>
        <dbReference type="SMART" id="SM00703"/>
    </source>
</evidence>
<dbReference type="Proteomes" id="UP000515160">
    <property type="component" value="Chromosome X"/>
</dbReference>
<dbReference type="InterPro" id="IPR006621">
    <property type="entry name" value="Nose-resist-to-fluoxetine_N"/>
</dbReference>
<feature type="transmembrane region" description="Helical" evidence="1">
    <location>
        <begin position="373"/>
        <end position="396"/>
    </location>
</feature>
<gene>
    <name evidence="4" type="primary">LOC117576350</name>
</gene>
<feature type="domain" description="Nose resistant-to-fluoxetine protein N-terminal" evidence="2">
    <location>
        <begin position="124"/>
        <end position="260"/>
    </location>
</feature>
<dbReference type="GO" id="GO:0016747">
    <property type="term" value="F:acyltransferase activity, transferring groups other than amino-acyl groups"/>
    <property type="evidence" value="ECO:0007669"/>
    <property type="project" value="InterPro"/>
</dbReference>